<sequence length="2013" mass="224066">MAGPLLEFETEMFLNLFSSDGLLLTAEGLGIDRILLQFLRVYSEEGSLVLLLNTTTAEQEYFIEQLRTEGVSHLPRIITNEVSSSERYSVYTQGGVLFVTSRILVVDFLTDRMPANLITGILVYKAHKIIESCQEAFILRLYRQKNKTGFIKAFTDNAVAFSSGFCQVERVMRNLFVKKLFLWPRFHVAVNSFLERHKPDVVELHVSLTPAMTAIQSSVLDIMNACLKELKRYNPALEVEELSLENALGRCFEKMIRHYLDPLWHQLGMKTKSLVQDLKILRTLLQYLTQYDCVTFLNLLESLRTSEKAFGQNSGWLFLDSSTSMFVNSRTRVYHIPDSKTCTKTKAGEKRIQGEKEPAEGKRELVLEVNPKWEALSDVLKEIERENKNTEDGPGRVLICASDDRTCAQLREYVTRGAEALLTRLYSRTFGKNEAPPELSKDRRAVSKGRGKGKSDKGPQAKKSRKQTGGKQGGELTLTQMLGKLEEKETEEREESKEEIESSMEEIEELLLNLPSDSYYGILKEPLTVIHPLLGCSDPYSLTRVLHEVEPRYVVLYDAELSFVRQLEVYKASRPGKPLRVYFLIYGGSVEEQRYLTALRREKEAFEHLIREKASMVVPEEREGREDTNLDLIRDPTPANASTDTRKAGGQQAKTEPARVIVDMREFRSELPALLHRRGLDIEPVTLEVGDYILSPDVCVERKSVSDLIGSLNSGRLYTQCLSMSRFYRRPVLLIEFDPAKPFSLTARSDFRQEISANDITSKLTLLTLHFPRLRLLWCPSPHATAELFELLKRKQPQPDASAAMAITADSDTVPESSDLYSPGPQDLLLRMPGVNAKNCRALMNGAGSLAELVNMSQEQLAELLGNATNARLLYEFIHTSSTQAAPKGKKEWKGKSRASFLVTRATSSPLPTLPRRVMELHGMLGIEGDCGMQGLLSPSPRSEAVAHELEELSLQLTPNLPPLNERKNVLQLRLQQRRTREQLVDQGIMPRYCEKSVLDYKEPRFWGMFQPCTKLHHSEAGSEQGDSPVAGTASNGPGSQPCSPYTSFLWKLLPADVNPFLPCLLLLTALKSPAAFHEQIRSLERARTENFLKHKIRSRPERSELVRMHILQETLAEPSLQATQMKLKRARLADDLNEKIAQRPGPLELVEKNILPVDSSLKGAIVDGEVDYPKTRDVYLFDEDSSDALSPEQPASQESQSSAASPGEHKISEASSPLPNSTLQYCPQVSLPSDFLKPGSSAEHHTGRLATNSFQPTSTVAPSKPTPTLVKQSQPKTASERSRSKKGREAKPRVKKLKYHQYIPPDQKAEPSEAPMDSSYARLLQQQQLFLQLQILSQQQQQHYNYQAILPAPLNGTLRQKSSLANRKPGPLPANLDDMKVAELKMELKLRGLPVSGTKTDLIERLKPHQENSTTISTRGTMTTTIFSGSAVEVLTSASLQTPFAKEHWQHSSQLDSMSSTPPVSPVPSELSSLNTEDSRSMDTFSEIMGVAPAHASGASPRKGNGEDSGMELESSIKDRKLHEKELQIEDLMKKLEQEQRLVEELKMQLEVEKLSQSQQTGIAAQQNHSGAAEIKDESRMSPNCSSFHPASRSPVVQQTPMLIKQEQEQPPQAALAQGSACLQQFFVSHQRVPQVIGQPQTLLTTQPGTRLLLPVSLSGTNTTIQLPTANVKPQQPQQVLQAAAPASAPGLIQASIPQIQPQKQEALSPQQLLNQNHHTSKAFPTCTTSSAGFQFQSHPVTVDPQRFLNSSAESRLATQGSPGHTLHNGPTHKPGSPSQPQPQSQLRPQFISVFGNPIHKNKDPPRYEEAVKQSRNMQAPPQPQVPTATSQQMDDLFDILIESGEISPFLREESPTKLMPVTASITTLPINTVLSRPPQRVQMAPSLTLDPVSSLSLASENQLEAFLDGAPHLGSSREHLSLIEDLQSQLLSQSGSLSQPHSPMDIHELPFSTDRGPSVGFDLHDPNLDNMEWLDLTVPGPSSSLAPLGMAPPGGVFSDFLDTHNLQLPWE</sequence>
<feature type="region of interest" description="Disordered" evidence="26">
    <location>
        <begin position="432"/>
        <end position="502"/>
    </location>
</feature>
<evidence type="ECO:0000259" key="27">
    <source>
        <dbReference type="PROSITE" id="PS50800"/>
    </source>
</evidence>
<dbReference type="SMART" id="SM00891">
    <property type="entry name" value="ERCC4"/>
    <property type="match status" value="1"/>
</dbReference>
<dbReference type="InterPro" id="IPR036361">
    <property type="entry name" value="SAP_dom_sf"/>
</dbReference>
<dbReference type="InterPro" id="IPR006166">
    <property type="entry name" value="ERCC4_domain"/>
</dbReference>
<dbReference type="PROSITE" id="PS51073">
    <property type="entry name" value="RPEL"/>
    <property type="match status" value="3"/>
</dbReference>
<keyword evidence="10" id="KW-0227">DNA damage</keyword>
<accession>A0A662Z1P4</accession>
<reference evidence="28 29" key="1">
    <citation type="submission" date="2019-01" db="EMBL/GenBank/DDBJ databases">
        <title>Draft Genome and Complete Hox-Cluster Characterization of the Sterlet Sturgeon (Acipenser ruthenus).</title>
        <authorList>
            <person name="Wei Q."/>
        </authorList>
    </citation>
    <scope>NUCLEOTIDE SEQUENCE [LARGE SCALE GENOMIC DNA]</scope>
    <source>
        <strain evidence="28">WHYD16114868_AA</strain>
        <tissue evidence="28">Blood</tissue>
    </source>
</reference>
<evidence type="ECO:0000256" key="6">
    <source>
        <dbReference type="ARBA" id="ARBA00022553"/>
    </source>
</evidence>
<protein>
    <recommendedName>
        <fullName evidence="22">DNA repair endonuclease XPF</fullName>
    </recommendedName>
    <alternativeName>
        <fullName evidence="23">DNA excision repair protein ERCC-4</fullName>
    </alternativeName>
</protein>
<comment type="cofactor">
    <cofactor evidence="1">
        <name>Mg(2+)</name>
        <dbReference type="ChEBI" id="CHEBI:18420"/>
    </cofactor>
</comment>
<feature type="compositionally biased region" description="Basic and acidic residues" evidence="26">
    <location>
        <begin position="620"/>
        <end position="634"/>
    </location>
</feature>
<feature type="region of interest" description="Disordered" evidence="26">
    <location>
        <begin position="1450"/>
        <end position="1477"/>
    </location>
</feature>
<dbReference type="GO" id="GO:0005694">
    <property type="term" value="C:chromosome"/>
    <property type="evidence" value="ECO:0007669"/>
    <property type="project" value="UniProtKB-SubCell"/>
</dbReference>
<evidence type="ECO:0000256" key="12">
    <source>
        <dbReference type="ARBA" id="ARBA00022842"/>
    </source>
</evidence>
<dbReference type="InterPro" id="IPR010994">
    <property type="entry name" value="RuvA_2-like"/>
</dbReference>
<feature type="compositionally biased region" description="Polar residues" evidence="26">
    <location>
        <begin position="1250"/>
        <end position="1262"/>
    </location>
</feature>
<evidence type="ECO:0000313" key="29">
    <source>
        <dbReference type="Proteomes" id="UP000289886"/>
    </source>
</evidence>
<dbReference type="Pfam" id="PF02037">
    <property type="entry name" value="SAP"/>
    <property type="match status" value="1"/>
</dbReference>
<feature type="region of interest" description="Disordered" evidence="26">
    <location>
        <begin position="1187"/>
        <end position="1298"/>
    </location>
</feature>
<evidence type="ECO:0000256" key="3">
    <source>
        <dbReference type="ARBA" id="ARBA00004286"/>
    </source>
</evidence>
<keyword evidence="13" id="KW-0007">Acetylation</keyword>
<dbReference type="GO" id="GO:1901255">
    <property type="term" value="P:nucleotide-excision repair involved in interstrand cross-link repair"/>
    <property type="evidence" value="ECO:0007669"/>
    <property type="project" value="TreeGrafter"/>
</dbReference>
<dbReference type="FunFam" id="1.10.720.30:FF:000002">
    <property type="entry name" value="Myocardin related transcription factor A"/>
    <property type="match status" value="1"/>
</dbReference>
<evidence type="ECO:0000256" key="11">
    <source>
        <dbReference type="ARBA" id="ARBA00022801"/>
    </source>
</evidence>
<dbReference type="Gene3D" id="1.10.720.30">
    <property type="entry name" value="SAP domain"/>
    <property type="match status" value="1"/>
</dbReference>
<dbReference type="Gene3D" id="6.10.150.10">
    <property type="match status" value="1"/>
</dbReference>
<dbReference type="CDD" id="cd20078">
    <property type="entry name" value="XPF_nuclease_XPF_euk"/>
    <property type="match status" value="1"/>
</dbReference>
<dbReference type="Gene3D" id="1.10.150.20">
    <property type="entry name" value="5' to 3' exonuclease, C-terminal subdomain"/>
    <property type="match status" value="1"/>
</dbReference>
<feature type="compositionally biased region" description="Basic and acidic residues" evidence="26">
    <location>
        <begin position="1279"/>
        <end position="1293"/>
    </location>
</feature>
<keyword evidence="15 25" id="KW-0175">Coiled coil</keyword>
<keyword evidence="12" id="KW-0460">Magnesium</keyword>
<dbReference type="GO" id="GO:0000110">
    <property type="term" value="C:nucleotide-excision repair factor 1 complex"/>
    <property type="evidence" value="ECO:0007669"/>
    <property type="project" value="TreeGrafter"/>
</dbReference>
<evidence type="ECO:0000256" key="10">
    <source>
        <dbReference type="ARBA" id="ARBA00022763"/>
    </source>
</evidence>
<dbReference type="Pfam" id="PF02755">
    <property type="entry name" value="RPEL"/>
    <property type="match status" value="2"/>
</dbReference>
<dbReference type="NCBIfam" id="TIGR00596">
    <property type="entry name" value="rad1"/>
    <property type="match status" value="1"/>
</dbReference>
<dbReference type="GO" id="GO:0003713">
    <property type="term" value="F:transcription coactivator activity"/>
    <property type="evidence" value="ECO:0007669"/>
    <property type="project" value="UniProtKB-ARBA"/>
</dbReference>
<feature type="repeat" description="RPEL" evidence="24">
    <location>
        <begin position="1091"/>
        <end position="1116"/>
    </location>
</feature>
<dbReference type="FunFam" id="1.10.150.20:FF:000040">
    <property type="entry name" value="DNA repair endonuclease XPF isoform X2"/>
    <property type="match status" value="1"/>
</dbReference>
<dbReference type="SUPFAM" id="SSF68906">
    <property type="entry name" value="SAP domain"/>
    <property type="match status" value="1"/>
</dbReference>
<dbReference type="InterPro" id="IPR006167">
    <property type="entry name" value="XPF"/>
</dbReference>
<feature type="coiled-coil region" evidence="25">
    <location>
        <begin position="1523"/>
        <end position="1557"/>
    </location>
</feature>
<comment type="caution">
    <text evidence="28">The sequence shown here is derived from an EMBL/GenBank/DDBJ whole genome shotgun (WGS) entry which is preliminary data.</text>
</comment>
<feature type="region of interest" description="Disordered" evidence="26">
    <location>
        <begin position="1753"/>
        <end position="1830"/>
    </location>
</feature>
<evidence type="ECO:0000313" key="28">
    <source>
        <dbReference type="EMBL" id="RXN02004.1"/>
    </source>
</evidence>
<comment type="subcellular location">
    <subcellularLocation>
        <location evidence="3">Chromosome</location>
    </subcellularLocation>
    <subcellularLocation>
        <location evidence="2">Nucleus</location>
    </subcellularLocation>
</comment>
<keyword evidence="8" id="KW-0677">Repeat</keyword>
<evidence type="ECO:0000256" key="23">
    <source>
        <dbReference type="ARBA" id="ARBA00078823"/>
    </source>
</evidence>
<keyword evidence="14" id="KW-0805">Transcription regulation</keyword>
<keyword evidence="11" id="KW-0378">Hydrolase</keyword>
<evidence type="ECO:0000256" key="14">
    <source>
        <dbReference type="ARBA" id="ARBA00023015"/>
    </source>
</evidence>
<feature type="domain" description="SAP" evidence="27">
    <location>
        <begin position="1377"/>
        <end position="1411"/>
    </location>
</feature>
<feature type="repeat" description="RPEL" evidence="24">
    <location>
        <begin position="969"/>
        <end position="994"/>
    </location>
</feature>
<dbReference type="InterPro" id="IPR004018">
    <property type="entry name" value="RPEL_repeat"/>
</dbReference>
<evidence type="ECO:0000256" key="5">
    <source>
        <dbReference type="ARBA" id="ARBA00022454"/>
    </source>
</evidence>
<name>A0A662Z1P4_ACIRT</name>
<dbReference type="SMART" id="SM00707">
    <property type="entry name" value="RPEL"/>
    <property type="match status" value="3"/>
</dbReference>
<comment type="similarity">
    <text evidence="4">Belongs to the XPF family.</text>
</comment>
<feature type="compositionally biased region" description="Low complexity" evidence="26">
    <location>
        <begin position="1458"/>
        <end position="1475"/>
    </location>
</feature>
<keyword evidence="16" id="KW-0238">DNA-binding</keyword>
<feature type="region of interest" description="Disordered" evidence="26">
    <location>
        <begin position="1495"/>
        <end position="1515"/>
    </location>
</feature>
<keyword evidence="17" id="KW-0804">Transcription</keyword>
<dbReference type="SUPFAM" id="SSF47781">
    <property type="entry name" value="RuvA domain 2-like"/>
    <property type="match status" value="1"/>
</dbReference>
<feature type="region of interest" description="Disordered" evidence="26">
    <location>
        <begin position="1018"/>
        <end position="1039"/>
    </location>
</feature>
<feature type="region of interest" description="Disordered" evidence="26">
    <location>
        <begin position="620"/>
        <end position="655"/>
    </location>
</feature>
<keyword evidence="19" id="KW-0539">Nucleus</keyword>
<dbReference type="PANTHER" id="PTHR10150">
    <property type="entry name" value="DNA REPAIR ENDONUCLEASE XPF"/>
    <property type="match status" value="1"/>
</dbReference>
<evidence type="ECO:0000256" key="19">
    <source>
        <dbReference type="ARBA" id="ARBA00023242"/>
    </source>
</evidence>
<evidence type="ECO:0000256" key="7">
    <source>
        <dbReference type="ARBA" id="ARBA00022722"/>
    </source>
</evidence>
<feature type="compositionally biased region" description="Low complexity" evidence="26">
    <location>
        <begin position="1776"/>
        <end position="1791"/>
    </location>
</feature>
<evidence type="ECO:0000256" key="25">
    <source>
        <dbReference type="SAM" id="Coils"/>
    </source>
</evidence>
<evidence type="ECO:0000256" key="18">
    <source>
        <dbReference type="ARBA" id="ARBA00023204"/>
    </source>
</evidence>
<dbReference type="Gene3D" id="3.40.50.10130">
    <property type="match status" value="1"/>
</dbReference>
<keyword evidence="7" id="KW-0540">Nuclease</keyword>
<keyword evidence="9 28" id="KW-0255">Endonuclease</keyword>
<evidence type="ECO:0000256" key="17">
    <source>
        <dbReference type="ARBA" id="ARBA00023163"/>
    </source>
</evidence>
<dbReference type="EMBL" id="SCEB01000006">
    <property type="protein sequence ID" value="RXN02004.1"/>
    <property type="molecule type" value="Genomic_DNA"/>
</dbReference>
<dbReference type="InterPro" id="IPR047520">
    <property type="entry name" value="XPF_nuclease"/>
</dbReference>
<dbReference type="InterPro" id="IPR011335">
    <property type="entry name" value="Restrct_endonuc-II-like"/>
</dbReference>
<evidence type="ECO:0000256" key="24">
    <source>
        <dbReference type="PROSITE-ProRule" id="PRU00401"/>
    </source>
</evidence>
<dbReference type="GO" id="GO:0003697">
    <property type="term" value="F:single-stranded DNA binding"/>
    <property type="evidence" value="ECO:0007669"/>
    <property type="project" value="InterPro"/>
</dbReference>
<dbReference type="PROSITE" id="PS50800">
    <property type="entry name" value="SAP"/>
    <property type="match status" value="1"/>
</dbReference>
<feature type="compositionally biased region" description="Polar residues" evidence="26">
    <location>
        <begin position="1753"/>
        <end position="1764"/>
    </location>
</feature>
<dbReference type="GO" id="GO:0000712">
    <property type="term" value="P:resolution of meiotic recombination intermediates"/>
    <property type="evidence" value="ECO:0007669"/>
    <property type="project" value="TreeGrafter"/>
</dbReference>
<keyword evidence="5" id="KW-0158">Chromosome</keyword>
<evidence type="ECO:0000256" key="20">
    <source>
        <dbReference type="ARBA" id="ARBA00060353"/>
    </source>
</evidence>
<evidence type="ECO:0000256" key="13">
    <source>
        <dbReference type="ARBA" id="ARBA00022990"/>
    </source>
</evidence>
<dbReference type="SUPFAM" id="SSF52980">
    <property type="entry name" value="Restriction endonuclease-like"/>
    <property type="match status" value="1"/>
</dbReference>
<evidence type="ECO:0000256" key="22">
    <source>
        <dbReference type="ARBA" id="ARBA00072370"/>
    </source>
</evidence>
<comment type="function">
    <text evidence="20">Catalytic component of a structure-specific DNA repair endonuclease responsible for the 5-prime incision during DNA repair, and which is essential for nucleotide excision repair (NER) and interstrand cross-link (ICL) repair.</text>
</comment>
<feature type="compositionally biased region" description="Basic and acidic residues" evidence="26">
    <location>
        <begin position="484"/>
        <end position="500"/>
    </location>
</feature>
<dbReference type="Gene3D" id="6.10.140.2040">
    <property type="match status" value="2"/>
</dbReference>
<feature type="compositionally biased region" description="Polar residues" evidence="26">
    <location>
        <begin position="1214"/>
        <end position="1232"/>
    </location>
</feature>
<evidence type="ECO:0000256" key="8">
    <source>
        <dbReference type="ARBA" id="ARBA00022737"/>
    </source>
</evidence>
<evidence type="ECO:0000256" key="15">
    <source>
        <dbReference type="ARBA" id="ARBA00023054"/>
    </source>
</evidence>
<evidence type="ECO:0000256" key="26">
    <source>
        <dbReference type="SAM" id="MobiDB-lite"/>
    </source>
</evidence>
<keyword evidence="6" id="KW-0597">Phosphoprotein</keyword>
<dbReference type="InterPro" id="IPR003034">
    <property type="entry name" value="SAP_dom"/>
</dbReference>
<dbReference type="GO" id="GO:0003684">
    <property type="term" value="F:damaged DNA binding"/>
    <property type="evidence" value="ECO:0007669"/>
    <property type="project" value="TreeGrafter"/>
</dbReference>
<feature type="repeat" description="RPEL" evidence="24">
    <location>
        <begin position="1135"/>
        <end position="1160"/>
    </location>
</feature>
<evidence type="ECO:0000256" key="4">
    <source>
        <dbReference type="ARBA" id="ARBA00010015"/>
    </source>
</evidence>
<feature type="compositionally biased region" description="Low complexity" evidence="26">
    <location>
        <begin position="1191"/>
        <end position="1207"/>
    </location>
</feature>
<comment type="subunit">
    <text evidence="21">Heterodimer composed of ERCC1 and ERCC4/XPF. Interacts with SLX4/BTBD12; this interaction is direct and links the ERCC1-ERCC4/XPF complex to SLX4, which may coordinate the action of the structure-specific endonuclease during DNA repair.</text>
</comment>
<keyword evidence="29" id="KW-1185">Reference proteome</keyword>
<organism evidence="28 29">
    <name type="scientific">Acipenser ruthenus</name>
    <name type="common">Sterlet sturgeon</name>
    <dbReference type="NCBI Taxonomy" id="7906"/>
    <lineage>
        <taxon>Eukaryota</taxon>
        <taxon>Metazoa</taxon>
        <taxon>Chordata</taxon>
        <taxon>Craniata</taxon>
        <taxon>Vertebrata</taxon>
        <taxon>Euteleostomi</taxon>
        <taxon>Actinopterygii</taxon>
        <taxon>Chondrostei</taxon>
        <taxon>Acipenseriformes</taxon>
        <taxon>Acipenseridae</taxon>
        <taxon>Acipenser</taxon>
    </lineage>
</organism>
<gene>
    <name evidence="28" type="ORF">EOD39_3312</name>
</gene>
<dbReference type="GO" id="GO:0000014">
    <property type="term" value="F:single-stranded DNA endodeoxyribonuclease activity"/>
    <property type="evidence" value="ECO:0007669"/>
    <property type="project" value="TreeGrafter"/>
</dbReference>
<dbReference type="GO" id="GO:0009411">
    <property type="term" value="P:response to UV"/>
    <property type="evidence" value="ECO:0007669"/>
    <property type="project" value="UniProtKB-ARBA"/>
</dbReference>
<dbReference type="PANTHER" id="PTHR10150:SF0">
    <property type="entry name" value="DNA REPAIR ENDONUCLEASE XPF"/>
    <property type="match status" value="1"/>
</dbReference>
<proteinExistence type="inferred from homology"/>
<dbReference type="GO" id="GO:0000724">
    <property type="term" value="P:double-strand break repair via homologous recombination"/>
    <property type="evidence" value="ECO:0007669"/>
    <property type="project" value="TreeGrafter"/>
</dbReference>
<evidence type="ECO:0000256" key="16">
    <source>
        <dbReference type="ARBA" id="ARBA00023125"/>
    </source>
</evidence>
<evidence type="ECO:0000256" key="21">
    <source>
        <dbReference type="ARBA" id="ARBA00064560"/>
    </source>
</evidence>
<dbReference type="SMART" id="SM00513">
    <property type="entry name" value="SAP"/>
    <property type="match status" value="1"/>
</dbReference>
<dbReference type="Pfam" id="PF02732">
    <property type="entry name" value="ERCC4"/>
    <property type="match status" value="1"/>
</dbReference>
<feature type="compositionally biased region" description="Basic and acidic residues" evidence="26">
    <location>
        <begin position="1802"/>
        <end position="1814"/>
    </location>
</feature>
<keyword evidence="18" id="KW-0234">DNA repair</keyword>
<dbReference type="Proteomes" id="UP000289886">
    <property type="component" value="Unassembled WGS sequence"/>
</dbReference>
<dbReference type="FunFam" id="3.40.50.10130:FF:000002">
    <property type="entry name" value="DNA repair endonuclease XPF"/>
    <property type="match status" value="1"/>
</dbReference>
<evidence type="ECO:0000256" key="2">
    <source>
        <dbReference type="ARBA" id="ARBA00004123"/>
    </source>
</evidence>
<evidence type="ECO:0000256" key="9">
    <source>
        <dbReference type="ARBA" id="ARBA00022759"/>
    </source>
</evidence>
<evidence type="ECO:0000256" key="1">
    <source>
        <dbReference type="ARBA" id="ARBA00001946"/>
    </source>
</evidence>
<dbReference type="GO" id="GO:0045944">
    <property type="term" value="P:positive regulation of transcription by RNA polymerase II"/>
    <property type="evidence" value="ECO:0007669"/>
    <property type="project" value="UniProtKB-ARBA"/>
</dbReference>